<dbReference type="InterPro" id="IPR005543">
    <property type="entry name" value="PASTA_dom"/>
</dbReference>
<gene>
    <name evidence="4" type="ORF">EV384_0857</name>
</gene>
<dbReference type="AlphaFoldDB" id="A0A4Q8B4K6"/>
<dbReference type="Gene3D" id="3.30.10.20">
    <property type="match status" value="2"/>
</dbReference>
<dbReference type="SMART" id="SM00740">
    <property type="entry name" value="PASTA"/>
    <property type="match status" value="2"/>
</dbReference>
<keyword evidence="2" id="KW-0812">Transmembrane</keyword>
<name>A0A4Q8B4K6_9ACTN</name>
<dbReference type="Pfam" id="PF03793">
    <property type="entry name" value="PASTA"/>
    <property type="match status" value="2"/>
</dbReference>
<feature type="domain" description="PASTA" evidence="3">
    <location>
        <begin position="116"/>
        <end position="179"/>
    </location>
</feature>
<evidence type="ECO:0000256" key="1">
    <source>
        <dbReference type="SAM" id="MobiDB-lite"/>
    </source>
</evidence>
<organism evidence="4 5">
    <name type="scientific">Micromonospora kangleipakensis</name>
    <dbReference type="NCBI Taxonomy" id="1077942"/>
    <lineage>
        <taxon>Bacteria</taxon>
        <taxon>Bacillati</taxon>
        <taxon>Actinomycetota</taxon>
        <taxon>Actinomycetes</taxon>
        <taxon>Micromonosporales</taxon>
        <taxon>Micromonosporaceae</taxon>
        <taxon>Micromonospora</taxon>
    </lineage>
</organism>
<keyword evidence="5" id="KW-1185">Reference proteome</keyword>
<evidence type="ECO:0000313" key="4">
    <source>
        <dbReference type="EMBL" id="RZU72490.1"/>
    </source>
</evidence>
<feature type="compositionally biased region" description="Low complexity" evidence="1">
    <location>
        <begin position="81"/>
        <end position="112"/>
    </location>
</feature>
<evidence type="ECO:0000256" key="2">
    <source>
        <dbReference type="SAM" id="Phobius"/>
    </source>
</evidence>
<dbReference type="PROSITE" id="PS51178">
    <property type="entry name" value="PASTA"/>
    <property type="match status" value="2"/>
</dbReference>
<feature type="region of interest" description="Disordered" evidence="1">
    <location>
        <begin position="79"/>
        <end position="112"/>
    </location>
</feature>
<comment type="caution">
    <text evidence="4">The sequence shown here is derived from an EMBL/GenBank/DDBJ whole genome shotgun (WGS) entry which is preliminary data.</text>
</comment>
<reference evidence="4 5" key="1">
    <citation type="submission" date="2019-02" db="EMBL/GenBank/DDBJ databases">
        <title>Sequencing the genomes of 1000 actinobacteria strains.</title>
        <authorList>
            <person name="Klenk H.-P."/>
        </authorList>
    </citation>
    <scope>NUCLEOTIDE SEQUENCE [LARGE SCALE GENOMIC DNA]</scope>
    <source>
        <strain evidence="4 5">DSM 45612</strain>
    </source>
</reference>
<feature type="domain" description="PASTA" evidence="3">
    <location>
        <begin position="181"/>
        <end position="241"/>
    </location>
</feature>
<accession>A0A4Q8B4K6</accession>
<evidence type="ECO:0000259" key="3">
    <source>
        <dbReference type="PROSITE" id="PS51178"/>
    </source>
</evidence>
<dbReference type="EMBL" id="SHLD01000001">
    <property type="protein sequence ID" value="RZU72490.1"/>
    <property type="molecule type" value="Genomic_DNA"/>
</dbReference>
<feature type="transmembrane region" description="Helical" evidence="2">
    <location>
        <begin position="51"/>
        <end position="74"/>
    </location>
</feature>
<dbReference type="CDD" id="cd06577">
    <property type="entry name" value="PASTA_pknB"/>
    <property type="match status" value="1"/>
</dbReference>
<protein>
    <submittedName>
        <fullName evidence="4">PASTA domain-containing protein</fullName>
    </submittedName>
</protein>
<evidence type="ECO:0000313" key="5">
    <source>
        <dbReference type="Proteomes" id="UP000294114"/>
    </source>
</evidence>
<keyword evidence="2" id="KW-0472">Membrane</keyword>
<sequence>MAGGRDRLAAGGLLAAATVAGDEAVDAMTNGYPERQGSPGPADQGPDRVRLLLGGGLAVVLLAVIGASGGWILAGGDSGPADRPVAAATTAPAPTGATPTTEAPRSTPPVTRTTTAAGGLTVPVLVGVDFEDARRQLHERKLGWRLVFGAGAGRNVERTSPEPGTPVRRGVTVTLWVAGPAPAVAVPDLVGDDCDDAADDLVEAGLYPRYRTGRRGTVTVQDPAAGAAARWNDPVALVCGAPPSTPPASPAPTP</sequence>
<proteinExistence type="predicted"/>
<keyword evidence="2" id="KW-1133">Transmembrane helix</keyword>
<dbReference type="Proteomes" id="UP000294114">
    <property type="component" value="Unassembled WGS sequence"/>
</dbReference>